<keyword evidence="3" id="KW-1185">Reference proteome</keyword>
<dbReference type="PANTHER" id="PTHR33993">
    <property type="entry name" value="GLYOXALASE-RELATED"/>
    <property type="match status" value="1"/>
</dbReference>
<accession>A0AAD6NJ41</accession>
<sequence length="145" mass="16095">MCDSQSKSPSAQEDKPTPTGFCWVEIPVTDMKRALKFYGDAFGWTSKHAEEATYKIVENSFGNLNGALYRVSEEAHVRGTPERVTVKPYIGLHSIKESLEKIKEAGGEIINPGEAIPGDMGYFADFYDSERNLIGIWAMKLSLDA</sequence>
<dbReference type="PROSITE" id="PS51819">
    <property type="entry name" value="VOC"/>
    <property type="match status" value="1"/>
</dbReference>
<evidence type="ECO:0000313" key="2">
    <source>
        <dbReference type="EMBL" id="KAJ6260050.1"/>
    </source>
</evidence>
<dbReference type="EMBL" id="JAQGDS010000006">
    <property type="protein sequence ID" value="KAJ6260050.1"/>
    <property type="molecule type" value="Genomic_DNA"/>
</dbReference>
<dbReference type="InterPro" id="IPR037523">
    <property type="entry name" value="VOC_core"/>
</dbReference>
<dbReference type="AlphaFoldDB" id="A0AAD6NJ41"/>
<organism evidence="2 3">
    <name type="scientific">Drechslerella dactyloides</name>
    <name type="common">Nematode-trapping fungus</name>
    <name type="synonym">Arthrobotrys dactyloides</name>
    <dbReference type="NCBI Taxonomy" id="74499"/>
    <lineage>
        <taxon>Eukaryota</taxon>
        <taxon>Fungi</taxon>
        <taxon>Dikarya</taxon>
        <taxon>Ascomycota</taxon>
        <taxon>Pezizomycotina</taxon>
        <taxon>Orbiliomycetes</taxon>
        <taxon>Orbiliales</taxon>
        <taxon>Orbiliaceae</taxon>
        <taxon>Drechslerella</taxon>
    </lineage>
</organism>
<dbReference type="Gene3D" id="3.10.180.10">
    <property type="entry name" value="2,3-Dihydroxybiphenyl 1,2-Dioxygenase, domain 1"/>
    <property type="match status" value="1"/>
</dbReference>
<dbReference type="SUPFAM" id="SSF54593">
    <property type="entry name" value="Glyoxalase/Bleomycin resistance protein/Dihydroxybiphenyl dioxygenase"/>
    <property type="match status" value="1"/>
</dbReference>
<reference evidence="2" key="1">
    <citation type="submission" date="2023-01" db="EMBL/GenBank/DDBJ databases">
        <title>The chitinases involved in constricting ring structure development in the nematode-trapping fungus Drechslerella dactyloides.</title>
        <authorList>
            <person name="Wang R."/>
            <person name="Zhang L."/>
            <person name="Tang P."/>
            <person name="Li S."/>
            <person name="Liang L."/>
        </authorList>
    </citation>
    <scope>NUCLEOTIDE SEQUENCE</scope>
    <source>
        <strain evidence="2">YMF1.00031</strain>
    </source>
</reference>
<dbReference type="InterPro" id="IPR052164">
    <property type="entry name" value="Anthracycline_SecMetBiosynth"/>
</dbReference>
<dbReference type="InterPro" id="IPR029068">
    <property type="entry name" value="Glyas_Bleomycin-R_OHBP_Dase"/>
</dbReference>
<evidence type="ECO:0000259" key="1">
    <source>
        <dbReference type="PROSITE" id="PS51819"/>
    </source>
</evidence>
<evidence type="ECO:0000313" key="3">
    <source>
        <dbReference type="Proteomes" id="UP001221413"/>
    </source>
</evidence>
<protein>
    <recommendedName>
        <fullName evidence="1">VOC domain-containing protein</fullName>
    </recommendedName>
</protein>
<dbReference type="Proteomes" id="UP001221413">
    <property type="component" value="Unassembled WGS sequence"/>
</dbReference>
<comment type="caution">
    <text evidence="2">The sequence shown here is derived from an EMBL/GenBank/DDBJ whole genome shotgun (WGS) entry which is preliminary data.</text>
</comment>
<dbReference type="Pfam" id="PF00903">
    <property type="entry name" value="Glyoxalase"/>
    <property type="match status" value="1"/>
</dbReference>
<dbReference type="CDD" id="cd07247">
    <property type="entry name" value="SgaA_N_like"/>
    <property type="match status" value="1"/>
</dbReference>
<feature type="domain" description="VOC" evidence="1">
    <location>
        <begin position="20"/>
        <end position="139"/>
    </location>
</feature>
<dbReference type="InterPro" id="IPR004360">
    <property type="entry name" value="Glyas_Fos-R_dOase_dom"/>
</dbReference>
<gene>
    <name evidence="2" type="ORF">Dda_5696</name>
</gene>
<name>A0AAD6NJ41_DREDA</name>
<proteinExistence type="predicted"/>